<keyword evidence="2 5" id="KW-0812">Transmembrane</keyword>
<keyword evidence="7" id="KW-1185">Reference proteome</keyword>
<reference evidence="6 7" key="1">
    <citation type="submission" date="2016-02" db="EMBL/GenBank/DDBJ databases">
        <title>Complete genome sequence of Halocynthiibacter arcticus PAMC 20958t from arctic marine sediment.</title>
        <authorList>
            <person name="Lee Y.M."/>
            <person name="Baek K."/>
            <person name="Lee H.K."/>
            <person name="Shin S.C."/>
        </authorList>
    </citation>
    <scope>NUCLEOTIDE SEQUENCE [LARGE SCALE GENOMIC DNA]</scope>
    <source>
        <strain evidence="6">PAMC 20958</strain>
    </source>
</reference>
<sequence>MIFGDFFKSLAQLSDRRFRLVLWKGVGLSFLLLFGIYVVFVTGINWFIPESVTLPWVGNITVLKSIFSWASILLMILLSMFLMIPVASAFTGFFLDEVAEAVEDKHYPQLPPAPKMPFGDTVVDTVNFLGLIVGLNIVGLVVFPFFGPLAPIMFLGLNGFLLGREYFQMAAMRRLGRVQGRALMSKNRGEIWIAGALMALPLLIPFVNLFVPVLAAATFTHMFQRLRP</sequence>
<dbReference type="STRING" id="1579316.RC74_00975"/>
<comment type="subcellular location">
    <subcellularLocation>
        <location evidence="1">Membrane</location>
        <topology evidence="1">Multi-pass membrane protein</topology>
    </subcellularLocation>
</comment>
<gene>
    <name evidence="6" type="ORF">RC74_00975</name>
</gene>
<dbReference type="EMBL" id="CP014327">
    <property type="protein sequence ID" value="AML50041.1"/>
    <property type="molecule type" value="Genomic_DNA"/>
</dbReference>
<feature type="transmembrane region" description="Helical" evidence="5">
    <location>
        <begin position="21"/>
        <end position="48"/>
    </location>
</feature>
<name>A0A126UVD2_9RHOB</name>
<keyword evidence="4 5" id="KW-0472">Membrane</keyword>
<evidence type="ECO:0000256" key="2">
    <source>
        <dbReference type="ARBA" id="ARBA00022692"/>
    </source>
</evidence>
<dbReference type="KEGG" id="hat:RC74_00975"/>
<keyword evidence="3 5" id="KW-1133">Transmembrane helix</keyword>
<organism evidence="6 7">
    <name type="scientific">Falsihalocynthiibacter arcticus</name>
    <dbReference type="NCBI Taxonomy" id="1579316"/>
    <lineage>
        <taxon>Bacteria</taxon>
        <taxon>Pseudomonadati</taxon>
        <taxon>Pseudomonadota</taxon>
        <taxon>Alphaproteobacteria</taxon>
        <taxon>Rhodobacterales</taxon>
        <taxon>Roseobacteraceae</taxon>
        <taxon>Falsihalocynthiibacter</taxon>
    </lineage>
</organism>
<evidence type="ECO:0000313" key="7">
    <source>
        <dbReference type="Proteomes" id="UP000070371"/>
    </source>
</evidence>
<feature type="transmembrane region" description="Helical" evidence="5">
    <location>
        <begin position="191"/>
        <end position="219"/>
    </location>
</feature>
<dbReference type="AlphaFoldDB" id="A0A126UVD2"/>
<protein>
    <recommendedName>
        <fullName evidence="8">Cysteine biosynthesis protein CysZ</fullName>
    </recommendedName>
</protein>
<feature type="transmembrane region" description="Helical" evidence="5">
    <location>
        <begin position="125"/>
        <end position="146"/>
    </location>
</feature>
<evidence type="ECO:0008006" key="8">
    <source>
        <dbReference type="Google" id="ProtNLM"/>
    </source>
</evidence>
<dbReference type="Pfam" id="PF07264">
    <property type="entry name" value="EI24"/>
    <property type="match status" value="1"/>
</dbReference>
<dbReference type="OrthoDB" id="5421146at2"/>
<dbReference type="RefSeq" id="WP_039004362.1">
    <property type="nucleotide sequence ID" value="NZ_CP014327.1"/>
</dbReference>
<evidence type="ECO:0000256" key="5">
    <source>
        <dbReference type="SAM" id="Phobius"/>
    </source>
</evidence>
<evidence type="ECO:0000256" key="1">
    <source>
        <dbReference type="ARBA" id="ARBA00004141"/>
    </source>
</evidence>
<evidence type="ECO:0000256" key="4">
    <source>
        <dbReference type="ARBA" id="ARBA00023136"/>
    </source>
</evidence>
<dbReference type="Proteomes" id="UP000070371">
    <property type="component" value="Chromosome"/>
</dbReference>
<evidence type="ECO:0000313" key="6">
    <source>
        <dbReference type="EMBL" id="AML50041.1"/>
    </source>
</evidence>
<proteinExistence type="predicted"/>
<dbReference type="InterPro" id="IPR059112">
    <property type="entry name" value="CysZ/EI24"/>
</dbReference>
<accession>A0A126UVD2</accession>
<feature type="transmembrane region" description="Helical" evidence="5">
    <location>
        <begin position="68"/>
        <end position="95"/>
    </location>
</feature>
<evidence type="ECO:0000256" key="3">
    <source>
        <dbReference type="ARBA" id="ARBA00022989"/>
    </source>
</evidence>